<proteinExistence type="predicted"/>
<dbReference type="EMBL" id="JAHRIN010034038">
    <property type="protein sequence ID" value="MEQ2202921.1"/>
    <property type="molecule type" value="Genomic_DNA"/>
</dbReference>
<evidence type="ECO:0000313" key="2">
    <source>
        <dbReference type="Proteomes" id="UP001434883"/>
    </source>
</evidence>
<organism evidence="1 2">
    <name type="scientific">Xenoophorus captivus</name>
    <dbReference type="NCBI Taxonomy" id="1517983"/>
    <lineage>
        <taxon>Eukaryota</taxon>
        <taxon>Metazoa</taxon>
        <taxon>Chordata</taxon>
        <taxon>Craniata</taxon>
        <taxon>Vertebrata</taxon>
        <taxon>Euteleostomi</taxon>
        <taxon>Actinopterygii</taxon>
        <taxon>Neopterygii</taxon>
        <taxon>Teleostei</taxon>
        <taxon>Neoteleostei</taxon>
        <taxon>Acanthomorphata</taxon>
        <taxon>Ovalentaria</taxon>
        <taxon>Atherinomorphae</taxon>
        <taxon>Cyprinodontiformes</taxon>
        <taxon>Goodeidae</taxon>
        <taxon>Xenoophorus</taxon>
    </lineage>
</organism>
<gene>
    <name evidence="1" type="ORF">XENOCAPTIV_020056</name>
</gene>
<name>A0ABV0R493_9TELE</name>
<sequence length="101" mass="11237">MAAFASPGKQHYLLLSRPDKCLCHTPRTNTVKVTSPDRYPSHNNLCQASLSWWHVIEGPHICTDIAEYRPVNIFLEDYSGCTGLVLTAVFLCTSTNTLQLG</sequence>
<keyword evidence="2" id="KW-1185">Reference proteome</keyword>
<dbReference type="Proteomes" id="UP001434883">
    <property type="component" value="Unassembled WGS sequence"/>
</dbReference>
<accession>A0ABV0R493</accession>
<reference evidence="1 2" key="1">
    <citation type="submission" date="2021-06" db="EMBL/GenBank/DDBJ databases">
        <authorList>
            <person name="Palmer J.M."/>
        </authorList>
    </citation>
    <scope>NUCLEOTIDE SEQUENCE [LARGE SCALE GENOMIC DNA]</scope>
    <source>
        <strain evidence="1 2">XC_2019</strain>
        <tissue evidence="1">Muscle</tissue>
    </source>
</reference>
<comment type="caution">
    <text evidence="1">The sequence shown here is derived from an EMBL/GenBank/DDBJ whole genome shotgun (WGS) entry which is preliminary data.</text>
</comment>
<evidence type="ECO:0000313" key="1">
    <source>
        <dbReference type="EMBL" id="MEQ2202921.1"/>
    </source>
</evidence>
<protein>
    <submittedName>
        <fullName evidence="1">Uncharacterized protein</fullName>
    </submittedName>
</protein>